<dbReference type="InterPro" id="IPR034464">
    <property type="entry name" value="PAR10_RRM1_2"/>
</dbReference>
<accession>A0A8C6T9Q0</accession>
<dbReference type="AlphaFoldDB" id="A0A8C6T9Q0"/>
<name>A0A8C6T9Q0_9GOBI</name>
<protein>
    <recommendedName>
        <fullName evidence="3">RRM domain-containing protein</fullName>
    </recommendedName>
</protein>
<dbReference type="GO" id="GO:0003676">
    <property type="term" value="F:nucleic acid binding"/>
    <property type="evidence" value="ECO:0007669"/>
    <property type="project" value="InterPro"/>
</dbReference>
<reference evidence="1" key="1">
    <citation type="submission" date="2025-08" db="UniProtKB">
        <authorList>
            <consortium name="Ensembl"/>
        </authorList>
    </citation>
    <scope>IDENTIFICATION</scope>
</reference>
<organism evidence="1 2">
    <name type="scientific">Neogobius melanostomus</name>
    <name type="common">round goby</name>
    <dbReference type="NCBI Taxonomy" id="47308"/>
    <lineage>
        <taxon>Eukaryota</taxon>
        <taxon>Metazoa</taxon>
        <taxon>Chordata</taxon>
        <taxon>Craniata</taxon>
        <taxon>Vertebrata</taxon>
        <taxon>Euteleostomi</taxon>
        <taxon>Actinopterygii</taxon>
        <taxon>Neopterygii</taxon>
        <taxon>Teleostei</taxon>
        <taxon>Neoteleostei</taxon>
        <taxon>Acanthomorphata</taxon>
        <taxon>Gobiaria</taxon>
        <taxon>Gobiiformes</taxon>
        <taxon>Gobioidei</taxon>
        <taxon>Gobiidae</taxon>
        <taxon>Benthophilinae</taxon>
        <taxon>Neogobiini</taxon>
        <taxon>Neogobius</taxon>
    </lineage>
</organism>
<evidence type="ECO:0000313" key="1">
    <source>
        <dbReference type="Ensembl" id="ENSNMLP00000017587.1"/>
    </source>
</evidence>
<proteinExistence type="predicted"/>
<dbReference type="InterPro" id="IPR035979">
    <property type="entry name" value="RBD_domain_sf"/>
</dbReference>
<dbReference type="Pfam" id="PF23085">
    <property type="entry name" value="RRM_PARP14_3"/>
    <property type="match status" value="1"/>
</dbReference>
<dbReference type="CDD" id="cd12547">
    <property type="entry name" value="RRM1_2_PAR10"/>
    <property type="match status" value="1"/>
</dbReference>
<dbReference type="Gene3D" id="3.30.70.330">
    <property type="match status" value="1"/>
</dbReference>
<dbReference type="Ensembl" id="ENSNMLT00000019782.1">
    <property type="protein sequence ID" value="ENSNMLP00000017587.1"/>
    <property type="gene ID" value="ENSNMLG00000011623.1"/>
</dbReference>
<evidence type="ECO:0000313" key="2">
    <source>
        <dbReference type="Proteomes" id="UP000694523"/>
    </source>
</evidence>
<keyword evidence="2" id="KW-1185">Reference proteome</keyword>
<reference evidence="1" key="2">
    <citation type="submission" date="2025-09" db="UniProtKB">
        <authorList>
            <consortium name="Ensembl"/>
        </authorList>
    </citation>
    <scope>IDENTIFICATION</scope>
</reference>
<dbReference type="Proteomes" id="UP000694523">
    <property type="component" value="Unplaced"/>
</dbReference>
<sequence>MMTESQGRVVEVLGLPDGVDDELLTLYFENKRRSGGGPLHSVEKSEDRALLVFEEAEAAARVLSKEHHVVHNVELSVRKPASKDPCRFLLKGINPSTCIEMIELYVENLLNVNVPEYTLLPSTDNKLILIQLSQPLAQGRLLFRIYIFL</sequence>
<dbReference type="InterPro" id="IPR012677">
    <property type="entry name" value="Nucleotide-bd_a/b_plait_sf"/>
</dbReference>
<dbReference type="SUPFAM" id="SSF54928">
    <property type="entry name" value="RNA-binding domain, RBD"/>
    <property type="match status" value="1"/>
</dbReference>
<evidence type="ECO:0008006" key="3">
    <source>
        <dbReference type="Google" id="ProtNLM"/>
    </source>
</evidence>